<dbReference type="Pfam" id="PF06054">
    <property type="entry name" value="CoiA_nuc"/>
    <property type="match status" value="1"/>
</dbReference>
<sequence>MPLRATLNDKQVQSFEFPLDEWEELKHGYRKQKLLMPCCLNKAIPKTSKLGTQYFAHSRRGDCTSAPESQEHMYLKFAVAKAAKESGWTVTTEYQGCTPSGDKWVADVFCEKGTARIAFEIQWSQQATNEYLRRTEKYTQSGVRCAWLFRLNGSKEYGRYEFIESYSLPYFGFKKKADGYVVARYQKSITEFVHGMLCGKLVWGPKTGDLLNIRVCYIDDICWKCKRTTNLVTGLEVLDKNNRHLDFLSFGGAGVEEWISTHIDNAELHAAGIGQIKNRYSKTVGHSYMSNGCFHCDALQGNFFIPPSLEGGNKLVCEWSYNSEELHIEPTWSFEGNPGTYWF</sequence>
<keyword evidence="3" id="KW-1185">Reference proteome</keyword>
<gene>
    <name evidence="2" type="ORF">VIN01S_00900</name>
</gene>
<evidence type="ECO:0000313" key="2">
    <source>
        <dbReference type="EMBL" id="GEA49286.1"/>
    </source>
</evidence>
<evidence type="ECO:0000313" key="3">
    <source>
        <dbReference type="Proteomes" id="UP000318717"/>
    </source>
</evidence>
<proteinExistence type="predicted"/>
<accession>A0A4Y3HQC9</accession>
<dbReference type="RefSeq" id="WP_167496136.1">
    <property type="nucleotide sequence ID" value="NZ_BJLF01000001.1"/>
</dbReference>
<evidence type="ECO:0000259" key="1">
    <source>
        <dbReference type="Pfam" id="PF06054"/>
    </source>
</evidence>
<comment type="caution">
    <text evidence="2">The sequence shown here is derived from an EMBL/GenBank/DDBJ whole genome shotgun (WGS) entry which is preliminary data.</text>
</comment>
<dbReference type="Proteomes" id="UP000318717">
    <property type="component" value="Unassembled WGS sequence"/>
</dbReference>
<feature type="domain" description="Competence protein CoiA nuclease-like" evidence="1">
    <location>
        <begin position="68"/>
        <end position="192"/>
    </location>
</feature>
<organism evidence="2 3">
    <name type="scientific">Vibrio inusitatus NBRC 102082</name>
    <dbReference type="NCBI Taxonomy" id="1219070"/>
    <lineage>
        <taxon>Bacteria</taxon>
        <taxon>Pseudomonadati</taxon>
        <taxon>Pseudomonadota</taxon>
        <taxon>Gammaproteobacteria</taxon>
        <taxon>Vibrionales</taxon>
        <taxon>Vibrionaceae</taxon>
        <taxon>Vibrio</taxon>
    </lineage>
</organism>
<reference evidence="2 3" key="1">
    <citation type="submission" date="2019-06" db="EMBL/GenBank/DDBJ databases">
        <title>Whole genome shotgun sequence of Vibrio inusitatus NBRC 102082.</title>
        <authorList>
            <person name="Hosoyama A."/>
            <person name="Uohara A."/>
            <person name="Ohji S."/>
            <person name="Ichikawa N."/>
        </authorList>
    </citation>
    <scope>NUCLEOTIDE SEQUENCE [LARGE SCALE GENOMIC DNA]</scope>
    <source>
        <strain evidence="2 3">NBRC 102082</strain>
    </source>
</reference>
<name>A0A4Y3HQC9_9VIBR</name>
<dbReference type="AlphaFoldDB" id="A0A4Y3HQC9"/>
<protein>
    <recommendedName>
        <fullName evidence="1">Competence protein CoiA nuclease-like domain-containing protein</fullName>
    </recommendedName>
</protein>
<dbReference type="InterPro" id="IPR010330">
    <property type="entry name" value="CoiA_nuc"/>
</dbReference>
<dbReference type="EMBL" id="BJLF01000001">
    <property type="protein sequence ID" value="GEA49286.1"/>
    <property type="molecule type" value="Genomic_DNA"/>
</dbReference>